<feature type="domain" description="CCHC-type" evidence="2">
    <location>
        <begin position="137"/>
        <end position="152"/>
    </location>
</feature>
<proteinExistence type="predicted"/>
<dbReference type="PANTHER" id="PTHR22639:SF3">
    <property type="entry name" value="ZINC FINGER CCHC DOMAIN-CONTAINING PROTEIN 3"/>
    <property type="match status" value="1"/>
</dbReference>
<dbReference type="GO" id="GO:0003723">
    <property type="term" value="F:RNA binding"/>
    <property type="evidence" value="ECO:0007669"/>
    <property type="project" value="InterPro"/>
</dbReference>
<protein>
    <recommendedName>
        <fullName evidence="2">CCHC-type domain-containing protein</fullName>
    </recommendedName>
</protein>
<accession>F9WQZ6</accession>
<evidence type="ECO:0000313" key="4">
    <source>
        <dbReference type="Proteomes" id="UP000009027"/>
    </source>
</evidence>
<feature type="domain" description="CCHC-type" evidence="2">
    <location>
        <begin position="78"/>
        <end position="93"/>
    </location>
</feature>
<dbReference type="PROSITE" id="PS50158">
    <property type="entry name" value="ZF_CCHC"/>
    <property type="match status" value="2"/>
</dbReference>
<reference evidence="3 4" key="1">
    <citation type="journal article" date="2012" name="Proc. Natl. Acad. Sci. U.S.A.">
        <title>Antigenic diversity is generated by distinct evolutionary mechanisms in African trypanosome species.</title>
        <authorList>
            <person name="Jackson A.P."/>
            <person name="Berry A."/>
            <person name="Aslett M."/>
            <person name="Allison H.C."/>
            <person name="Burton P."/>
            <person name="Vavrova-Anderson J."/>
            <person name="Brown R."/>
            <person name="Browne H."/>
            <person name="Corton N."/>
            <person name="Hauser H."/>
            <person name="Gamble J."/>
            <person name="Gilderthorp R."/>
            <person name="Marcello L."/>
            <person name="McQuillan J."/>
            <person name="Otto T.D."/>
            <person name="Quail M.A."/>
            <person name="Sanders M.J."/>
            <person name="van Tonder A."/>
            <person name="Ginger M.L."/>
            <person name="Field M.C."/>
            <person name="Barry J.D."/>
            <person name="Hertz-Fowler C."/>
            <person name="Berriman M."/>
        </authorList>
    </citation>
    <scope>NUCLEOTIDE SEQUENCE</scope>
    <source>
        <strain evidence="3 4">Y486</strain>
    </source>
</reference>
<dbReference type="PANTHER" id="PTHR22639">
    <property type="entry name" value="GAG-RELATED PROTEIN"/>
    <property type="match status" value="1"/>
</dbReference>
<dbReference type="VEuPathDB" id="TriTrypDB:TvY486_0027320"/>
<dbReference type="GO" id="GO:0008270">
    <property type="term" value="F:zinc ion binding"/>
    <property type="evidence" value="ECO:0007669"/>
    <property type="project" value="UniProtKB-KW"/>
</dbReference>
<organism evidence="3 4">
    <name type="scientific">Trypanosoma vivax (strain Y486)</name>
    <dbReference type="NCBI Taxonomy" id="1055687"/>
    <lineage>
        <taxon>Eukaryota</taxon>
        <taxon>Discoba</taxon>
        <taxon>Euglenozoa</taxon>
        <taxon>Kinetoplastea</taxon>
        <taxon>Metakinetoplastina</taxon>
        <taxon>Trypanosomatida</taxon>
        <taxon>Trypanosomatidae</taxon>
        <taxon>Trypanosoma</taxon>
        <taxon>Duttonella</taxon>
    </lineage>
</organism>
<dbReference type="InterPro" id="IPR042509">
    <property type="entry name" value="ZCCHC3"/>
</dbReference>
<evidence type="ECO:0000256" key="1">
    <source>
        <dbReference type="PROSITE-ProRule" id="PRU00047"/>
    </source>
</evidence>
<sequence length="278" mass="31433">MKNISPETSKNCFSSGHLRRDCPLIKYAACSRQGHFKEDCTHRRRRARADNDIGICRSCGSSNRAQAKCPERKKSVECFQCHQKGHMMPMCPQTRCFNCDHFGHSSQLCGSKEVCFHCSMPWHTSTECPRKDMGRLCYRCKEPGHDEAKCPQIPQCHMCNQTAHLVAQCPEVLCNRCHQKGHMAIACKMSPCSTDGGSHSSIIVGMWNMLVPTPVTVLMTLKERAPVHWRRSRLAVNRKTPTTKVEILAQPSVPVPKRHQYRLLSHAGLSARVAWPLL</sequence>
<evidence type="ECO:0000313" key="3">
    <source>
        <dbReference type="EMBL" id="CCD19979.1"/>
    </source>
</evidence>
<dbReference type="GO" id="GO:0003690">
    <property type="term" value="F:double-stranded DNA binding"/>
    <property type="evidence" value="ECO:0007669"/>
    <property type="project" value="InterPro"/>
</dbReference>
<keyword evidence="1" id="KW-0862">Zinc</keyword>
<dbReference type="GO" id="GO:0002218">
    <property type="term" value="P:activation of innate immune response"/>
    <property type="evidence" value="ECO:0007669"/>
    <property type="project" value="InterPro"/>
</dbReference>
<dbReference type="AlphaFoldDB" id="F9WQZ6"/>
<dbReference type="SMART" id="SM00343">
    <property type="entry name" value="ZnF_C2HC"/>
    <property type="match status" value="9"/>
</dbReference>
<dbReference type="Proteomes" id="UP000009027">
    <property type="component" value="Unassembled WGS sequence"/>
</dbReference>
<dbReference type="Gene3D" id="4.10.60.10">
    <property type="entry name" value="Zinc finger, CCHC-type"/>
    <property type="match status" value="4"/>
</dbReference>
<keyword evidence="1" id="KW-0863">Zinc-finger</keyword>
<evidence type="ECO:0000259" key="2">
    <source>
        <dbReference type="PROSITE" id="PS50158"/>
    </source>
</evidence>
<keyword evidence="4" id="KW-1185">Reference proteome</keyword>
<dbReference type="EMBL" id="CAEX01004591">
    <property type="protein sequence ID" value="CCD19979.1"/>
    <property type="molecule type" value="Genomic_DNA"/>
</dbReference>
<name>F9WQZ6_TRYVY</name>
<dbReference type="SUPFAM" id="SSF57756">
    <property type="entry name" value="Retrovirus zinc finger-like domains"/>
    <property type="match status" value="3"/>
</dbReference>
<dbReference type="InterPro" id="IPR036875">
    <property type="entry name" value="Znf_CCHC_sf"/>
</dbReference>
<keyword evidence="1" id="KW-0479">Metal-binding</keyword>
<dbReference type="InterPro" id="IPR001878">
    <property type="entry name" value="Znf_CCHC"/>
</dbReference>
<gene>
    <name evidence="3" type="ORF">TvY486_0027320</name>
</gene>